<dbReference type="OrthoDB" id="29851at2759"/>
<dbReference type="Gene3D" id="3.30.420.40">
    <property type="match status" value="2"/>
</dbReference>
<evidence type="ECO:0000313" key="4">
    <source>
        <dbReference type="EMBL" id="KAJ1969025.1"/>
    </source>
</evidence>
<dbReference type="GO" id="GO:0005524">
    <property type="term" value="F:ATP binding"/>
    <property type="evidence" value="ECO:0007669"/>
    <property type="project" value="UniProtKB-KW"/>
</dbReference>
<evidence type="ECO:0000256" key="3">
    <source>
        <dbReference type="ARBA" id="ARBA00022840"/>
    </source>
</evidence>
<dbReference type="AlphaFoldDB" id="A0A9W8AXE7"/>
<dbReference type="Gene3D" id="3.90.640.10">
    <property type="entry name" value="Actin, Chain A, domain 4"/>
    <property type="match status" value="1"/>
</dbReference>
<dbReference type="PANTHER" id="PTHR45639:SF32">
    <property type="entry name" value="HEAT SHOCK PROTEIN PDR13"/>
    <property type="match status" value="1"/>
</dbReference>
<name>A0A9W8AXE7_9FUNG</name>
<keyword evidence="2" id="KW-0547">Nucleotide-binding</keyword>
<evidence type="ECO:0000256" key="2">
    <source>
        <dbReference type="ARBA" id="ARBA00022741"/>
    </source>
</evidence>
<dbReference type="InterPro" id="IPR029047">
    <property type="entry name" value="HSP70_peptide-bd_sf"/>
</dbReference>
<dbReference type="Proteomes" id="UP001150925">
    <property type="component" value="Unassembled WGS sequence"/>
</dbReference>
<dbReference type="InterPro" id="IPR043129">
    <property type="entry name" value="ATPase_NBD"/>
</dbReference>
<accession>A0A9W8AXE7</accession>
<dbReference type="EMBL" id="JANBPY010000103">
    <property type="protein sequence ID" value="KAJ1969025.1"/>
    <property type="molecule type" value="Genomic_DNA"/>
</dbReference>
<comment type="caution">
    <text evidence="4">The sequence shown here is derived from an EMBL/GenBank/DDBJ whole genome shotgun (WGS) entry which is preliminary data.</text>
</comment>
<keyword evidence="5" id="KW-1185">Reference proteome</keyword>
<dbReference type="SUPFAM" id="SSF53067">
    <property type="entry name" value="Actin-like ATPase domain"/>
    <property type="match status" value="2"/>
</dbReference>
<evidence type="ECO:0000313" key="5">
    <source>
        <dbReference type="Proteomes" id="UP001150925"/>
    </source>
</evidence>
<proteinExistence type="inferred from homology"/>
<dbReference type="PRINTS" id="PR00301">
    <property type="entry name" value="HEATSHOCK70"/>
</dbReference>
<dbReference type="GO" id="GO:0005829">
    <property type="term" value="C:cytosol"/>
    <property type="evidence" value="ECO:0007669"/>
    <property type="project" value="TreeGrafter"/>
</dbReference>
<dbReference type="GO" id="GO:0005634">
    <property type="term" value="C:nucleus"/>
    <property type="evidence" value="ECO:0007669"/>
    <property type="project" value="TreeGrafter"/>
</dbReference>
<dbReference type="FunFam" id="3.90.640.10:FF:000010">
    <property type="entry name" value="heat shock 70 kDa protein 14"/>
    <property type="match status" value="1"/>
</dbReference>
<dbReference type="SUPFAM" id="SSF100920">
    <property type="entry name" value="Heat shock protein 70kD (HSP70), peptide-binding domain"/>
    <property type="match status" value="1"/>
</dbReference>
<reference evidence="4" key="1">
    <citation type="submission" date="2022-07" db="EMBL/GenBank/DDBJ databases">
        <title>Phylogenomic reconstructions and comparative analyses of Kickxellomycotina fungi.</title>
        <authorList>
            <person name="Reynolds N.K."/>
            <person name="Stajich J.E."/>
            <person name="Barry K."/>
            <person name="Grigoriev I.V."/>
            <person name="Crous P."/>
            <person name="Smith M.E."/>
        </authorList>
    </citation>
    <scope>NUCLEOTIDE SEQUENCE</scope>
    <source>
        <strain evidence="4">RSA 1196</strain>
    </source>
</reference>
<organism evidence="4 5">
    <name type="scientific">Dispira parvispora</name>
    <dbReference type="NCBI Taxonomy" id="1520584"/>
    <lineage>
        <taxon>Eukaryota</taxon>
        <taxon>Fungi</taxon>
        <taxon>Fungi incertae sedis</taxon>
        <taxon>Zoopagomycota</taxon>
        <taxon>Kickxellomycotina</taxon>
        <taxon>Dimargaritomycetes</taxon>
        <taxon>Dimargaritales</taxon>
        <taxon>Dimargaritaceae</taxon>
        <taxon>Dispira</taxon>
    </lineage>
</organism>
<dbReference type="Gene3D" id="2.60.34.10">
    <property type="entry name" value="Substrate Binding Domain Of DNAk, Chain A, domain 1"/>
    <property type="match status" value="1"/>
</dbReference>
<protein>
    <submittedName>
        <fullName evidence="4">Hsp70 protein that interacts with Zuo1p</fullName>
    </submittedName>
</protein>
<dbReference type="PROSITE" id="PS01036">
    <property type="entry name" value="HSP70_3"/>
    <property type="match status" value="1"/>
</dbReference>
<dbReference type="GO" id="GO:0140662">
    <property type="term" value="F:ATP-dependent protein folding chaperone"/>
    <property type="evidence" value="ECO:0007669"/>
    <property type="project" value="InterPro"/>
</dbReference>
<gene>
    <name evidence="4" type="primary">SSZ1</name>
    <name evidence="4" type="ORF">IWQ62_000886</name>
</gene>
<keyword evidence="3" id="KW-0067">ATP-binding</keyword>
<sequence>MAEQLTQLVIGLNFGSGYSCITILNKDQQPEIIANEDGEHKIATVISFLGEEELYGNQAKAQLVRNARNTVTDFQQLVGVAYSSEWAGRYPNNTVVEKNGKVGFQVEYQGESVVFTADELAEQFLKRLVETAANYVGKPVDGVVMAYPSNYSTAQRQALEAVTRAAGLKVLQLVEEAPSAVLAYGIGQTSTTTNPQDTNVLVVDAGANSTTVSTVTVRGGLYSVVSSVHNDQFHGSAIDKVLQSHFQNEFKRQTKIDITGNARAQAKLAASCEITKRTLSRSNAAPCSVESLADGEDLHATVNRMRFDIMCNKLYSELLATVQKSLEAAHFLPRELDQVVLVGGCTRIPRLQAKLRQVLGDQIPLCMDIEPDEVVAHGCAAQARVWLNSAMTALTSATPLVTPMVTVPLGIQLGDESFTTVIPRNTPLPAVRSVELSTPFTYAFVTVAEGKVETVPKQPQDDDDDDDEIPAIKVHTDRVLGDVVLSDIPADSSVSVSFQLSLDKVLTVVVTEPKSQKSATLTIA</sequence>
<evidence type="ECO:0000256" key="1">
    <source>
        <dbReference type="ARBA" id="ARBA00007381"/>
    </source>
</evidence>
<dbReference type="PANTHER" id="PTHR45639">
    <property type="entry name" value="HSC70CB, ISOFORM G-RELATED"/>
    <property type="match status" value="1"/>
</dbReference>
<comment type="similarity">
    <text evidence="1">Belongs to the heat shock protein 70 family.</text>
</comment>
<dbReference type="Pfam" id="PF00012">
    <property type="entry name" value="HSP70"/>
    <property type="match status" value="1"/>
</dbReference>
<dbReference type="InterPro" id="IPR013126">
    <property type="entry name" value="Hsp_70_fam"/>
</dbReference>
<dbReference type="Gene3D" id="3.30.30.30">
    <property type="match status" value="1"/>
</dbReference>
<dbReference type="InterPro" id="IPR018181">
    <property type="entry name" value="Heat_shock_70_CS"/>
</dbReference>